<comment type="caution">
    <text evidence="1">The sequence shown here is derived from an EMBL/GenBank/DDBJ whole genome shotgun (WGS) entry which is preliminary data.</text>
</comment>
<name>A0ABP0RDA7_9DINO</name>
<proteinExistence type="predicted"/>
<accession>A0ABP0RDA7</accession>
<evidence type="ECO:0000313" key="2">
    <source>
        <dbReference type="Proteomes" id="UP001642484"/>
    </source>
</evidence>
<protein>
    <submittedName>
        <fullName evidence="1">Uncharacterized protein</fullName>
    </submittedName>
</protein>
<sequence>MVFSLHQFLFTMYGLPAETHRRKPEDERKTHRRALATNEALRLNDALFADHDARLANASFLPPPGLAPPGLSLMPRKTPSVISDELSTQLRDDGSYASFVDSQSQISYSASQVSFSSRVSEDLRTLASMGLCECKLLEDDLRHFSAVLLSRMSSACVALRKVDEELAVADEQTVPMIEELVTSAESLANELVFVSQEMLPALVSDPLGALGLAGYQAAQDKREIFSELGRIRKRASKLRAEYLQVLERIRYVAKCVEAVWGNSLDMVAPAEESNNLEIGLNCLNDAADGMEDCSDFWIMILRLPTSYTNFSGFGLHNTELQLPEIREGRRKK</sequence>
<keyword evidence="2" id="KW-1185">Reference proteome</keyword>
<gene>
    <name evidence="1" type="ORF">CCMP2556_LOCUS46503</name>
</gene>
<dbReference type="Proteomes" id="UP001642484">
    <property type="component" value="Unassembled WGS sequence"/>
</dbReference>
<reference evidence="1 2" key="1">
    <citation type="submission" date="2024-02" db="EMBL/GenBank/DDBJ databases">
        <authorList>
            <person name="Chen Y."/>
            <person name="Shah S."/>
            <person name="Dougan E. K."/>
            <person name="Thang M."/>
            <person name="Chan C."/>
        </authorList>
    </citation>
    <scope>NUCLEOTIDE SEQUENCE [LARGE SCALE GENOMIC DNA]</scope>
</reference>
<evidence type="ECO:0000313" key="1">
    <source>
        <dbReference type="EMBL" id="CAK9098134.1"/>
    </source>
</evidence>
<organism evidence="1 2">
    <name type="scientific">Durusdinium trenchii</name>
    <dbReference type="NCBI Taxonomy" id="1381693"/>
    <lineage>
        <taxon>Eukaryota</taxon>
        <taxon>Sar</taxon>
        <taxon>Alveolata</taxon>
        <taxon>Dinophyceae</taxon>
        <taxon>Suessiales</taxon>
        <taxon>Symbiodiniaceae</taxon>
        <taxon>Durusdinium</taxon>
    </lineage>
</organism>
<dbReference type="EMBL" id="CAXAMN010025805">
    <property type="protein sequence ID" value="CAK9098134.1"/>
    <property type="molecule type" value="Genomic_DNA"/>
</dbReference>